<evidence type="ECO:0000256" key="3">
    <source>
        <dbReference type="ARBA" id="ARBA00023125"/>
    </source>
</evidence>
<dbReference type="STRING" id="869209.Tresu_1989"/>
<gene>
    <name evidence="6" type="ordered locus">Tresu_1989</name>
</gene>
<dbReference type="Pfam" id="PF03466">
    <property type="entry name" value="LysR_substrate"/>
    <property type="match status" value="1"/>
</dbReference>
<dbReference type="PROSITE" id="PS50931">
    <property type="entry name" value="HTH_LYSR"/>
    <property type="match status" value="1"/>
</dbReference>
<dbReference type="GO" id="GO:0003677">
    <property type="term" value="F:DNA binding"/>
    <property type="evidence" value="ECO:0007669"/>
    <property type="project" value="UniProtKB-KW"/>
</dbReference>
<dbReference type="Proteomes" id="UP000006852">
    <property type="component" value="Chromosome"/>
</dbReference>
<dbReference type="Gene3D" id="3.40.190.10">
    <property type="entry name" value="Periplasmic binding protein-like II"/>
    <property type="match status" value="2"/>
</dbReference>
<protein>
    <submittedName>
        <fullName evidence="6">Transcriptional regulator, LysR family</fullName>
    </submittedName>
</protein>
<dbReference type="GO" id="GO:0003700">
    <property type="term" value="F:DNA-binding transcription factor activity"/>
    <property type="evidence" value="ECO:0007669"/>
    <property type="project" value="InterPro"/>
</dbReference>
<dbReference type="InterPro" id="IPR036388">
    <property type="entry name" value="WH-like_DNA-bd_sf"/>
</dbReference>
<dbReference type="Gene3D" id="1.10.10.10">
    <property type="entry name" value="Winged helix-like DNA-binding domain superfamily/Winged helix DNA-binding domain"/>
    <property type="match status" value="1"/>
</dbReference>
<accession>F2NTE1</accession>
<sequence length="283" mass="32309">MIETYILQNLVAFADSGTLVAASEIVNVTQPSLTRSLQKLEDILGVRLFDRTKNTISLNQTGRLAVDYARRILALQNEMENEVVDFYRRTREIKVASIAPAPLWHLTELFNKAVPKTKVTGNLCEENDRLFSDLEHDKAQVIITTENRADERFYAREFFEEHLKVFLPKSHNLAKKKSVSLSDLAGETFIMASALGFWTNVVKSKIPEAKFIEQDDITDLRDIINHSTLPAFVTDFTEKTGHLPVLEKSSRVAVSIRDEAVNVRFYAVCRVEMMRQLREVFSL</sequence>
<reference evidence="7" key="2">
    <citation type="submission" date="2011-04" db="EMBL/GenBank/DDBJ databases">
        <title>The complete genome of chromosome of Treponema succinifaciens DSM 2489.</title>
        <authorList>
            <person name="Lucas S."/>
            <person name="Copeland A."/>
            <person name="Lapidus A."/>
            <person name="Bruce D."/>
            <person name="Goodwin L."/>
            <person name="Pitluck S."/>
            <person name="Peters L."/>
            <person name="Kyrpides N."/>
            <person name="Mavromatis K."/>
            <person name="Ivanova N."/>
            <person name="Ovchinnikova G."/>
            <person name="Teshima H."/>
            <person name="Detter J.C."/>
            <person name="Tapia R."/>
            <person name="Han C."/>
            <person name="Land M."/>
            <person name="Hauser L."/>
            <person name="Markowitz V."/>
            <person name="Cheng J.-F."/>
            <person name="Hugenholtz P."/>
            <person name="Woyke T."/>
            <person name="Wu D."/>
            <person name="Gronow S."/>
            <person name="Wellnitz S."/>
            <person name="Brambilla E."/>
            <person name="Klenk H.-P."/>
            <person name="Eisen J.A."/>
        </authorList>
    </citation>
    <scope>NUCLEOTIDE SEQUENCE [LARGE SCALE GENOMIC DNA]</scope>
    <source>
        <strain evidence="7">ATCC 33096 / DSM 2489 / 6091</strain>
    </source>
</reference>
<dbReference type="eggNOG" id="COG0583">
    <property type="taxonomic scope" value="Bacteria"/>
</dbReference>
<evidence type="ECO:0000259" key="5">
    <source>
        <dbReference type="PROSITE" id="PS50931"/>
    </source>
</evidence>
<dbReference type="RefSeq" id="WP_013702122.1">
    <property type="nucleotide sequence ID" value="NC_015385.1"/>
</dbReference>
<keyword evidence="4" id="KW-0804">Transcription</keyword>
<organism evidence="6 7">
    <name type="scientific">Treponema succinifaciens (strain ATCC 33096 / DSM 2489 / 6091)</name>
    <dbReference type="NCBI Taxonomy" id="869209"/>
    <lineage>
        <taxon>Bacteria</taxon>
        <taxon>Pseudomonadati</taxon>
        <taxon>Spirochaetota</taxon>
        <taxon>Spirochaetia</taxon>
        <taxon>Spirochaetales</taxon>
        <taxon>Treponemataceae</taxon>
        <taxon>Treponema</taxon>
    </lineage>
</organism>
<keyword evidence="7" id="KW-1185">Reference proteome</keyword>
<dbReference type="PANTHER" id="PTHR30346">
    <property type="entry name" value="TRANSCRIPTIONAL DUAL REGULATOR HCAR-RELATED"/>
    <property type="match status" value="1"/>
</dbReference>
<name>F2NTE1_TRES6</name>
<dbReference type="AlphaFoldDB" id="F2NTE1"/>
<dbReference type="PRINTS" id="PR00039">
    <property type="entry name" value="HTHLYSR"/>
</dbReference>
<dbReference type="InterPro" id="IPR005119">
    <property type="entry name" value="LysR_subst-bd"/>
</dbReference>
<evidence type="ECO:0000313" key="6">
    <source>
        <dbReference type="EMBL" id="AEB14864.1"/>
    </source>
</evidence>
<dbReference type="InterPro" id="IPR036390">
    <property type="entry name" value="WH_DNA-bd_sf"/>
</dbReference>
<evidence type="ECO:0000256" key="2">
    <source>
        <dbReference type="ARBA" id="ARBA00023015"/>
    </source>
</evidence>
<dbReference type="GO" id="GO:0032993">
    <property type="term" value="C:protein-DNA complex"/>
    <property type="evidence" value="ECO:0007669"/>
    <property type="project" value="TreeGrafter"/>
</dbReference>
<comment type="similarity">
    <text evidence="1">Belongs to the LysR transcriptional regulatory family.</text>
</comment>
<dbReference type="PANTHER" id="PTHR30346:SF0">
    <property type="entry name" value="HCA OPERON TRANSCRIPTIONAL ACTIVATOR HCAR"/>
    <property type="match status" value="1"/>
</dbReference>
<evidence type="ECO:0000313" key="7">
    <source>
        <dbReference type="Proteomes" id="UP000006852"/>
    </source>
</evidence>
<dbReference type="SUPFAM" id="SSF46785">
    <property type="entry name" value="Winged helix' DNA-binding domain"/>
    <property type="match status" value="1"/>
</dbReference>
<dbReference type="HOGENOM" id="CLU_039613_28_0_12"/>
<keyword evidence="3" id="KW-0238">DNA-binding</keyword>
<dbReference type="GeneID" id="302999113"/>
<proteinExistence type="inferred from homology"/>
<dbReference type="SUPFAM" id="SSF53850">
    <property type="entry name" value="Periplasmic binding protein-like II"/>
    <property type="match status" value="1"/>
</dbReference>
<evidence type="ECO:0000256" key="4">
    <source>
        <dbReference type="ARBA" id="ARBA00023163"/>
    </source>
</evidence>
<feature type="domain" description="HTH lysR-type" evidence="5">
    <location>
        <begin position="2"/>
        <end position="59"/>
    </location>
</feature>
<dbReference type="Pfam" id="PF00126">
    <property type="entry name" value="HTH_1"/>
    <property type="match status" value="1"/>
</dbReference>
<dbReference type="CDD" id="cd05466">
    <property type="entry name" value="PBP2_LTTR_substrate"/>
    <property type="match status" value="1"/>
</dbReference>
<keyword evidence="2" id="KW-0805">Transcription regulation</keyword>
<dbReference type="EMBL" id="CP002631">
    <property type="protein sequence ID" value="AEB14864.1"/>
    <property type="molecule type" value="Genomic_DNA"/>
</dbReference>
<dbReference type="OrthoDB" id="9803714at2"/>
<dbReference type="InterPro" id="IPR000847">
    <property type="entry name" value="LysR_HTH_N"/>
</dbReference>
<dbReference type="KEGG" id="tsu:Tresu_1989"/>
<reference evidence="6 7" key="1">
    <citation type="journal article" date="2011" name="Stand. Genomic Sci.">
        <title>Complete genome sequence of Treponema succinifaciens type strain (6091).</title>
        <authorList>
            <person name="Han C."/>
            <person name="Gronow S."/>
            <person name="Teshima H."/>
            <person name="Lapidus A."/>
            <person name="Nolan M."/>
            <person name="Lucas S."/>
            <person name="Hammon N."/>
            <person name="Deshpande S."/>
            <person name="Cheng J.F."/>
            <person name="Zeytun A."/>
            <person name="Tapia R."/>
            <person name="Goodwin L."/>
            <person name="Pitluck S."/>
            <person name="Liolios K."/>
            <person name="Pagani I."/>
            <person name="Ivanova N."/>
            <person name="Mavromatis K."/>
            <person name="Mikhailova N."/>
            <person name="Huntemann M."/>
            <person name="Pati A."/>
            <person name="Chen A."/>
            <person name="Palaniappan K."/>
            <person name="Land M."/>
            <person name="Hauser L."/>
            <person name="Brambilla E.M."/>
            <person name="Rohde M."/>
            <person name="Goker M."/>
            <person name="Woyke T."/>
            <person name="Bristow J."/>
            <person name="Eisen J.A."/>
            <person name="Markowitz V."/>
            <person name="Hugenholtz P."/>
            <person name="Kyrpides N.C."/>
            <person name="Klenk H.P."/>
            <person name="Detter J.C."/>
        </authorList>
    </citation>
    <scope>NUCLEOTIDE SEQUENCE [LARGE SCALE GENOMIC DNA]</scope>
    <source>
        <strain evidence="7">ATCC 33096 / DSM 2489 / 6091</strain>
    </source>
</reference>
<evidence type="ECO:0000256" key="1">
    <source>
        <dbReference type="ARBA" id="ARBA00009437"/>
    </source>
</evidence>